<evidence type="ECO:0000313" key="4">
    <source>
        <dbReference type="Proteomes" id="UP000815677"/>
    </source>
</evidence>
<feature type="compositionally biased region" description="Acidic residues" evidence="1">
    <location>
        <begin position="674"/>
        <end position="685"/>
    </location>
</feature>
<keyword evidence="4" id="KW-1185">Reference proteome</keyword>
<feature type="compositionally biased region" description="Polar residues" evidence="1">
    <location>
        <begin position="695"/>
        <end position="704"/>
    </location>
</feature>
<proteinExistence type="predicted"/>
<dbReference type="InterPro" id="IPR049233">
    <property type="entry name" value="DUF6830"/>
</dbReference>
<evidence type="ECO:0000259" key="2">
    <source>
        <dbReference type="Pfam" id="PF20722"/>
    </source>
</evidence>
<accession>A0ABQ0M678</accession>
<evidence type="ECO:0000256" key="1">
    <source>
        <dbReference type="SAM" id="MobiDB-lite"/>
    </source>
</evidence>
<protein>
    <recommendedName>
        <fullName evidence="2">DUF6830 domain-containing protein</fullName>
    </recommendedName>
</protein>
<organism evidence="3 4">
    <name type="scientific">Mycena chlorophos</name>
    <name type="common">Agaric fungus</name>
    <name type="synonym">Agaricus chlorophos</name>
    <dbReference type="NCBI Taxonomy" id="658473"/>
    <lineage>
        <taxon>Eukaryota</taxon>
        <taxon>Fungi</taxon>
        <taxon>Dikarya</taxon>
        <taxon>Basidiomycota</taxon>
        <taxon>Agaricomycotina</taxon>
        <taxon>Agaricomycetes</taxon>
        <taxon>Agaricomycetidae</taxon>
        <taxon>Agaricales</taxon>
        <taxon>Marasmiineae</taxon>
        <taxon>Mycenaceae</taxon>
        <taxon>Mycena</taxon>
    </lineage>
</organism>
<dbReference type="InterPro" id="IPR041078">
    <property type="entry name" value="Plavaka"/>
</dbReference>
<gene>
    <name evidence="3" type="ORF">MCHLO_15140</name>
</gene>
<feature type="region of interest" description="Disordered" evidence="1">
    <location>
        <begin position="674"/>
        <end position="704"/>
    </location>
</feature>
<evidence type="ECO:0000313" key="3">
    <source>
        <dbReference type="EMBL" id="GAT58752.1"/>
    </source>
</evidence>
<name>A0ABQ0M678_MYCCL</name>
<dbReference type="EMBL" id="DF849761">
    <property type="protein sequence ID" value="GAT58752.1"/>
    <property type="molecule type" value="Genomic_DNA"/>
</dbReference>
<dbReference type="Pfam" id="PF18759">
    <property type="entry name" value="Plavaka"/>
    <property type="match status" value="1"/>
</dbReference>
<feature type="domain" description="DUF6830" evidence="2">
    <location>
        <begin position="726"/>
        <end position="864"/>
    </location>
</feature>
<dbReference type="Proteomes" id="UP000815677">
    <property type="component" value="Unassembled WGS sequence"/>
</dbReference>
<sequence>MRNGSTEGEAYKLKFQQLFGMQTPKLASLSEASTSVARHSQPRTEDVAPANLTGPGPEIGVSLSSAPDPPRSPPSIQEYTFRGAAQSIPGGKDFVEWVDEDQFTGLRADNLFYPFASESEWEFSRFLAQSSLTMKEVNEFLKLGLVQQCLAPHLSYQTAKELRRRVELLPTGPKWSSKVISYPGFPTKKPIVLFYRNSLECIQFLLRNPLFKDHLDLVPTLLQQDNERLHREWINSDGAWQMQQAIATGRTVLGVVASSDKTNISVMNGDRVAHPFLLSLANIRMDAALKASSHAFLMTGLLPVPKFLCDKTLRGVMENRLFHHCLDIICHPLKLAARDGALLSKSDGSLICAHTPLVSYIVDTPEAADISCVKGKTSHLTMASHNTFGDSFRHPERTGESTWAAISAVSSVVSPDNVAQYMRVSKAHPHRLSGVHLPFWRNWPLSTNPAKFLTPEVLHHVHKAFYDHDFQWGRRILGDSELDFRLSVLHPRSGVRHFKEGVTRLKQLGGREHRELERSFICLVVDAVEREVALALRGLMDFRFMAQAPQINEATLRRMDESLALFHTHKQRIIDAGGREQPHFAIPKLEFLHSIVSSIRWAGVPMQFTADITEKAHSTQIKVPARTETNHRDYDPQIVRHLDRAEKLRLFSLYTGIHLDRLRLDGDSVDVEGGLEDEMQEGDGDGNERFESHVTGPSLTGESTRTSRNLFQAASLYPLLYETESRFITTASTAFLLNRQPTLPKASVDDVARIYAISDLRAALGDFVGGVQVGQPLIGGRRRSARECALPFTELEVWSSVRIQSRAPHTGHPLPSQLLFAQPPTTDSMWPVGRYDAVILSNDLALPWPGAGFRSGFEGHTIAQLRLIMRPRWTAPRADNPYLLYVQRFDLIHQSTVNGRDPTADQLLLRRGTRSDGTRMGGVVDLRHVRVAVELVPKFGSKADPRLTPQTSLEYSTELRLNKYSSKEIFWVLDSVSL</sequence>
<feature type="region of interest" description="Disordered" evidence="1">
    <location>
        <begin position="29"/>
        <end position="75"/>
    </location>
</feature>
<dbReference type="Pfam" id="PF20722">
    <property type="entry name" value="DUF6830"/>
    <property type="match status" value="1"/>
</dbReference>
<reference evidence="3" key="1">
    <citation type="submission" date="2014-09" db="EMBL/GenBank/DDBJ databases">
        <title>Genome sequence of the luminous mushroom Mycena chlorophos for searching fungal bioluminescence genes.</title>
        <authorList>
            <person name="Tanaka Y."/>
            <person name="Kasuga D."/>
            <person name="Oba Y."/>
            <person name="Hase S."/>
            <person name="Sato K."/>
            <person name="Oba Y."/>
            <person name="Sakakibara Y."/>
        </authorList>
    </citation>
    <scope>NUCLEOTIDE SEQUENCE</scope>
</reference>